<name>A0AAV4HE56_9GAST</name>
<evidence type="ECO:0000313" key="1">
    <source>
        <dbReference type="EMBL" id="GFR95874.1"/>
    </source>
</evidence>
<evidence type="ECO:0000313" key="2">
    <source>
        <dbReference type="Proteomes" id="UP000762676"/>
    </source>
</evidence>
<keyword evidence="2" id="KW-1185">Reference proteome</keyword>
<dbReference type="AlphaFoldDB" id="A0AAV4HE56"/>
<reference evidence="1 2" key="1">
    <citation type="journal article" date="2021" name="Elife">
        <title>Chloroplast acquisition without the gene transfer in kleptoplastic sea slugs, Plakobranchus ocellatus.</title>
        <authorList>
            <person name="Maeda T."/>
            <person name="Takahashi S."/>
            <person name="Yoshida T."/>
            <person name="Shimamura S."/>
            <person name="Takaki Y."/>
            <person name="Nagai Y."/>
            <person name="Toyoda A."/>
            <person name="Suzuki Y."/>
            <person name="Arimoto A."/>
            <person name="Ishii H."/>
            <person name="Satoh N."/>
            <person name="Nishiyama T."/>
            <person name="Hasebe M."/>
            <person name="Maruyama T."/>
            <person name="Minagawa J."/>
            <person name="Obokata J."/>
            <person name="Shigenobu S."/>
        </authorList>
    </citation>
    <scope>NUCLEOTIDE SEQUENCE [LARGE SCALE GENOMIC DNA]</scope>
</reference>
<organism evidence="1 2">
    <name type="scientific">Elysia marginata</name>
    <dbReference type="NCBI Taxonomy" id="1093978"/>
    <lineage>
        <taxon>Eukaryota</taxon>
        <taxon>Metazoa</taxon>
        <taxon>Spiralia</taxon>
        <taxon>Lophotrochozoa</taxon>
        <taxon>Mollusca</taxon>
        <taxon>Gastropoda</taxon>
        <taxon>Heterobranchia</taxon>
        <taxon>Euthyneura</taxon>
        <taxon>Panpulmonata</taxon>
        <taxon>Sacoglossa</taxon>
        <taxon>Placobranchoidea</taxon>
        <taxon>Plakobranchidae</taxon>
        <taxon>Elysia</taxon>
    </lineage>
</organism>
<comment type="caution">
    <text evidence="1">The sequence shown here is derived from an EMBL/GenBank/DDBJ whole genome shotgun (WGS) entry which is preliminary data.</text>
</comment>
<accession>A0AAV4HE56</accession>
<dbReference type="Proteomes" id="UP000762676">
    <property type="component" value="Unassembled WGS sequence"/>
</dbReference>
<dbReference type="EMBL" id="BMAT01008953">
    <property type="protein sequence ID" value="GFR95874.1"/>
    <property type="molecule type" value="Genomic_DNA"/>
</dbReference>
<protein>
    <submittedName>
        <fullName evidence="1">Uncharacterized protein</fullName>
    </submittedName>
</protein>
<proteinExistence type="predicted"/>
<gene>
    <name evidence="1" type="ORF">ElyMa_004439600</name>
</gene>
<sequence length="139" mass="15739">MNSKESATGLSLWLDVPYHRCTAQSRLHKHERTRSGDLAVKRPACQYFHRSSMNQRSVTRFARLKIVAVRSLQHNALLHLRLFSATVVKVGNSPILKPTLKVDVVNPHISGMSIHYASGQRFLREIPVMMEAPVAEARE</sequence>